<protein>
    <submittedName>
        <fullName evidence="2">Alpha/beta fold hydrolase</fullName>
    </submittedName>
</protein>
<dbReference type="Gene3D" id="3.40.50.1820">
    <property type="entry name" value="alpha/beta hydrolase"/>
    <property type="match status" value="1"/>
</dbReference>
<accession>A0A4Z0LWG5</accession>
<evidence type="ECO:0000313" key="2">
    <source>
        <dbReference type="EMBL" id="TGD71743.1"/>
    </source>
</evidence>
<gene>
    <name evidence="2" type="ORF">E4634_16645</name>
</gene>
<organism evidence="2 3">
    <name type="scientific">Mangrovimicrobium sediminis</name>
    <dbReference type="NCBI Taxonomy" id="2562682"/>
    <lineage>
        <taxon>Bacteria</taxon>
        <taxon>Pseudomonadati</taxon>
        <taxon>Pseudomonadota</taxon>
        <taxon>Gammaproteobacteria</taxon>
        <taxon>Cellvibrionales</taxon>
        <taxon>Halieaceae</taxon>
        <taxon>Mangrovimicrobium</taxon>
    </lineage>
</organism>
<proteinExistence type="predicted"/>
<sequence length="390" mass="42494">MRKWMVPARCAGWQVSWDVTWVSKPARRSCMPNIECCGRRLRGGCLAALALLAALLAGCTTVHIDEAMMLQDRRQELLYRVALHGPATSAQLAQEAAYPLADVERELAQLARDEYVQQRGDRWDVGPAYPPGGLEYTEAVRGFDAEALRQRQPGHRFVLYRLDPPALQVAAFLAEDPDTTLLLFGGNGFHLIPDVTESEKLLAPGRNLFAMDYPGMGGSAGETRIEELRAAAQRFFEHVTGLDAVRGTRIVVYGFSIGGFVASEIAASYPVDGLILDSTAPDIQAWVDANVPWYARALVDVDIAPPLRTVSNTRQLATIACPVLFLVGGRDRVTPPRFGRELAQSALAAPWTDVVELAQAEHGGSSDDPRFAAVVDGFIARLAAAETARR</sequence>
<dbReference type="InterPro" id="IPR000073">
    <property type="entry name" value="AB_hydrolase_1"/>
</dbReference>
<feature type="domain" description="AB hydrolase-1" evidence="1">
    <location>
        <begin position="195"/>
        <end position="298"/>
    </location>
</feature>
<dbReference type="EMBL" id="SRLE01000012">
    <property type="protein sequence ID" value="TGD71743.1"/>
    <property type="molecule type" value="Genomic_DNA"/>
</dbReference>
<dbReference type="AlphaFoldDB" id="A0A4Z0LWG5"/>
<dbReference type="PANTHER" id="PTHR12277:SF81">
    <property type="entry name" value="PROTEIN ABHD13"/>
    <property type="match status" value="1"/>
</dbReference>
<name>A0A4Z0LWG5_9GAMM</name>
<dbReference type="PANTHER" id="PTHR12277">
    <property type="entry name" value="ALPHA/BETA HYDROLASE DOMAIN-CONTAINING PROTEIN"/>
    <property type="match status" value="1"/>
</dbReference>
<comment type="caution">
    <text evidence="2">The sequence shown here is derived from an EMBL/GenBank/DDBJ whole genome shotgun (WGS) entry which is preliminary data.</text>
</comment>
<dbReference type="Proteomes" id="UP000298050">
    <property type="component" value="Unassembled WGS sequence"/>
</dbReference>
<reference evidence="2 3" key="1">
    <citation type="submission" date="2019-04" db="EMBL/GenBank/DDBJ databases">
        <title>Taxonomy of novel Haliea sp. from mangrove soil of West Coast of India.</title>
        <authorList>
            <person name="Verma A."/>
            <person name="Kumar P."/>
            <person name="Krishnamurthi S."/>
        </authorList>
    </citation>
    <scope>NUCLEOTIDE SEQUENCE [LARGE SCALE GENOMIC DNA]</scope>
    <source>
        <strain evidence="2 3">SAOS-164</strain>
    </source>
</reference>
<dbReference type="InterPro" id="IPR029058">
    <property type="entry name" value="AB_hydrolase_fold"/>
</dbReference>
<dbReference type="Pfam" id="PF12697">
    <property type="entry name" value="Abhydrolase_6"/>
    <property type="match status" value="1"/>
</dbReference>
<keyword evidence="3" id="KW-1185">Reference proteome</keyword>
<dbReference type="SUPFAM" id="SSF53474">
    <property type="entry name" value="alpha/beta-Hydrolases"/>
    <property type="match status" value="1"/>
</dbReference>
<dbReference type="GO" id="GO:0016787">
    <property type="term" value="F:hydrolase activity"/>
    <property type="evidence" value="ECO:0007669"/>
    <property type="project" value="UniProtKB-KW"/>
</dbReference>
<dbReference type="OrthoDB" id="9798884at2"/>
<evidence type="ECO:0000259" key="1">
    <source>
        <dbReference type="Pfam" id="PF12697"/>
    </source>
</evidence>
<keyword evidence="2" id="KW-0378">Hydrolase</keyword>
<evidence type="ECO:0000313" key="3">
    <source>
        <dbReference type="Proteomes" id="UP000298050"/>
    </source>
</evidence>